<dbReference type="Gene3D" id="3.40.50.150">
    <property type="entry name" value="Vaccinia Virus protein VP39"/>
    <property type="match status" value="1"/>
</dbReference>
<dbReference type="SUPFAM" id="SSF53335">
    <property type="entry name" value="S-adenosyl-L-methionine-dependent methyltransferases"/>
    <property type="match status" value="1"/>
</dbReference>
<reference evidence="1" key="1">
    <citation type="submission" date="2018-05" db="EMBL/GenBank/DDBJ databases">
        <authorList>
            <person name="Lanie J.A."/>
            <person name="Ng W.-L."/>
            <person name="Kazmierczak K.M."/>
            <person name="Andrzejewski T.M."/>
            <person name="Davidsen T.M."/>
            <person name="Wayne K.J."/>
            <person name="Tettelin H."/>
            <person name="Glass J.I."/>
            <person name="Rusch D."/>
            <person name="Podicherti R."/>
            <person name="Tsui H.-C.T."/>
            <person name="Winkler M.E."/>
        </authorList>
    </citation>
    <scope>NUCLEOTIDE SEQUENCE</scope>
</reference>
<gene>
    <name evidence="1" type="ORF">METZ01_LOCUS492026</name>
</gene>
<dbReference type="Pfam" id="PF13489">
    <property type="entry name" value="Methyltransf_23"/>
    <property type="match status" value="1"/>
</dbReference>
<dbReference type="PANTHER" id="PTHR43861:SF1">
    <property type="entry name" value="TRANS-ACONITATE 2-METHYLTRANSFERASE"/>
    <property type="match status" value="1"/>
</dbReference>
<dbReference type="AlphaFoldDB" id="A0A383D3W2"/>
<proteinExistence type="predicted"/>
<protein>
    <recommendedName>
        <fullName evidence="2">Methyltransferase type 11 domain-containing protein</fullName>
    </recommendedName>
</protein>
<dbReference type="EMBL" id="UINC01214097">
    <property type="protein sequence ID" value="SVE39172.1"/>
    <property type="molecule type" value="Genomic_DNA"/>
</dbReference>
<feature type="non-terminal residue" evidence="1">
    <location>
        <position position="198"/>
    </location>
</feature>
<accession>A0A383D3W2</accession>
<dbReference type="CDD" id="cd02440">
    <property type="entry name" value="AdoMet_MTases"/>
    <property type="match status" value="1"/>
</dbReference>
<sequence length="198" mass="22498">MINDKFTNGKNLRIELNFSKYAHAYDKHAQLQKMMAEKLASFLPNAMPKKVLEIGCGTGVFTKYLLAKPAEKIFLNDISDEMIKHMKLKLSLPPYIQIIAGNAECLKFQPVDMITANAVFQWFSDPKGILNRLKKYIKPNGRLIFSTFGPSSLKELRIIARLNSPVPLHSKKKWTNLINETGMTLSSSANEQYKAFFP</sequence>
<evidence type="ECO:0000313" key="1">
    <source>
        <dbReference type="EMBL" id="SVE39172.1"/>
    </source>
</evidence>
<dbReference type="PANTHER" id="PTHR43861">
    <property type="entry name" value="TRANS-ACONITATE 2-METHYLTRANSFERASE-RELATED"/>
    <property type="match status" value="1"/>
</dbReference>
<name>A0A383D3W2_9ZZZZ</name>
<evidence type="ECO:0008006" key="2">
    <source>
        <dbReference type="Google" id="ProtNLM"/>
    </source>
</evidence>
<dbReference type="InterPro" id="IPR029063">
    <property type="entry name" value="SAM-dependent_MTases_sf"/>
</dbReference>
<organism evidence="1">
    <name type="scientific">marine metagenome</name>
    <dbReference type="NCBI Taxonomy" id="408172"/>
    <lineage>
        <taxon>unclassified sequences</taxon>
        <taxon>metagenomes</taxon>
        <taxon>ecological metagenomes</taxon>
    </lineage>
</organism>